<evidence type="ECO:0000256" key="2">
    <source>
        <dbReference type="ARBA" id="ARBA00023136"/>
    </source>
</evidence>
<name>A0A1E8FHU8_9ALTE</name>
<comment type="subcellular location">
    <subcellularLocation>
        <location evidence="1">Cell outer membrane</location>
    </subcellularLocation>
</comment>
<evidence type="ECO:0000256" key="3">
    <source>
        <dbReference type="ARBA" id="ARBA00023237"/>
    </source>
</evidence>
<dbReference type="InterPro" id="IPR057601">
    <property type="entry name" value="Oar-like_b-barrel"/>
</dbReference>
<dbReference type="SUPFAM" id="SSF56935">
    <property type="entry name" value="Porins"/>
    <property type="match status" value="1"/>
</dbReference>
<dbReference type="GO" id="GO:0009279">
    <property type="term" value="C:cell outer membrane"/>
    <property type="evidence" value="ECO:0007669"/>
    <property type="project" value="UniProtKB-SubCell"/>
</dbReference>
<keyword evidence="3" id="KW-0998">Cell outer membrane</keyword>
<dbReference type="Gene3D" id="2.60.40.1120">
    <property type="entry name" value="Carboxypeptidase-like, regulatory domain"/>
    <property type="match status" value="1"/>
</dbReference>
<evidence type="ECO:0000259" key="4">
    <source>
        <dbReference type="Pfam" id="PF25183"/>
    </source>
</evidence>
<keyword evidence="2" id="KW-0472">Membrane</keyword>
<dbReference type="InterPro" id="IPR036942">
    <property type="entry name" value="Beta-barrel_TonB_sf"/>
</dbReference>
<evidence type="ECO:0000313" key="5">
    <source>
        <dbReference type="EMBL" id="OFI35510.1"/>
    </source>
</evidence>
<reference evidence="5 6" key="1">
    <citation type="submission" date="2016-09" db="EMBL/GenBank/DDBJ databases">
        <title>Alteromonas lipolytica, a new species isolated from sea water.</title>
        <authorList>
            <person name="Wu Y.-H."/>
            <person name="Cheng H."/>
            <person name="Xu X.-W."/>
        </authorList>
    </citation>
    <scope>NUCLEOTIDE SEQUENCE [LARGE SCALE GENOMIC DNA]</scope>
    <source>
        <strain evidence="5 6">JW12</strain>
    </source>
</reference>
<evidence type="ECO:0000313" key="6">
    <source>
        <dbReference type="Proteomes" id="UP000176037"/>
    </source>
</evidence>
<dbReference type="Pfam" id="PF13620">
    <property type="entry name" value="CarboxypepD_reg"/>
    <property type="match status" value="1"/>
</dbReference>
<dbReference type="GO" id="GO:0030246">
    <property type="term" value="F:carbohydrate binding"/>
    <property type="evidence" value="ECO:0007669"/>
    <property type="project" value="InterPro"/>
</dbReference>
<dbReference type="AlphaFoldDB" id="A0A1E8FHU8"/>
<evidence type="ECO:0000256" key="1">
    <source>
        <dbReference type="ARBA" id="ARBA00004442"/>
    </source>
</evidence>
<protein>
    <submittedName>
        <fullName evidence="5">TonB-dependent receptor</fullName>
    </submittedName>
</protein>
<dbReference type="STRING" id="1856405.BFC17_12150"/>
<organism evidence="5 6">
    <name type="scientific">Alteromonas lipolytica</name>
    <dbReference type="NCBI Taxonomy" id="1856405"/>
    <lineage>
        <taxon>Bacteria</taxon>
        <taxon>Pseudomonadati</taxon>
        <taxon>Pseudomonadota</taxon>
        <taxon>Gammaproteobacteria</taxon>
        <taxon>Alteromonadales</taxon>
        <taxon>Alteromonadaceae</taxon>
        <taxon>Alteromonas/Salinimonas group</taxon>
        <taxon>Alteromonas</taxon>
    </lineage>
</organism>
<comment type="caution">
    <text evidence="5">The sequence shown here is derived from an EMBL/GenBank/DDBJ whole genome shotgun (WGS) entry which is preliminary data.</text>
</comment>
<sequence length="1013" mass="111879">MHKELTSFKARLAGQYLRHAIRQTWNNRPSSTAAVMFAGAMAAGICAPVQAQQITGSIKGTVTAPAADVAVSGVEVVVTSDVMPKPRSTTTRPDGTFTLPYLLPGDYDITFTFSDGSVRKLTTKVFLDQAAVINFVYQPADMEVIEIVGSPIVMEGDSALSNSFGEELVANMPIGQTYRDMLKILPGVAYSEANTLGPSAGGSGVDNSYGFDGVDLSLPLFGNLASEPSTHDIANVSIDRGAAKAIGFNRSGGFAVNVTSKSGTNDFHGSLEYRLQNSDFAATPKSGVIQDTDRSWIIGSVSGPIIEDELFFYASYYRPEEDGSDKFTRYGPAKPYSSERDEYFGKLTWAPTDDILLNISQRYSERENRGESIGEFEADSVSLGSETKQDILSIDGSWLLGDVSSLTFKYGKYVNEGSSRPDNELSFAPVIGESLDINNLTGMGYFSVPELRDLIDDEFSEAQIAAYNANVQGLINLYGYDEDGVLTGGGGVGVYSNRSDSTFERESFEVGFDTELYTGDITHILHFGFQWSEVLEELSRVSNGWGGISYIGGLNADAGEGQLGGAFYRATVYQMGLGGDVPEIPNLRSYAETLNFEINDEIEWDDFTFNVGFLISRDTLYGQGLRKNSSTVSGYEIAVGNKYEMYQTDWKDMVQPRLGVTWEYAEAATVFANYASYNPSASSLARAASWDRRIADRTLQVFFDENGDYLTNTTAAGSAGKFFAENMRPRRIDEITLGATKALTNDFFLRSHLRYRYGSHFWEDMPNAARSSGTYGNGAVPDSIAARGDYIDGVREMYDQLGNVSSYVIAEVDNGQTKYWEWSIEGEYRADSVYVNASYVWSHYYGNFDQDNTTTTNDNNVFIGSSNYGDGNGRYSWDNRYGKLIGDKPHKVKVLATYTADWDGIFGAYFIFQSGEAWTAWDGGYYGYASSTTRFAEPAGSRRGASHWQMDLSYTQNWEFMEGYTARFRADVFNVFDKQTGYNYNPFATSDLFGTPRNYYNPRRIQLAVGVKF</sequence>
<dbReference type="InterPro" id="IPR013784">
    <property type="entry name" value="Carb-bd-like_fold"/>
</dbReference>
<dbReference type="EMBL" id="MJIC01000009">
    <property type="protein sequence ID" value="OFI35510.1"/>
    <property type="molecule type" value="Genomic_DNA"/>
</dbReference>
<keyword evidence="5" id="KW-0675">Receptor</keyword>
<dbReference type="RefSeq" id="WP_070175254.1">
    <property type="nucleotide sequence ID" value="NZ_BMJR01000006.1"/>
</dbReference>
<keyword evidence="6" id="KW-1185">Reference proteome</keyword>
<feature type="domain" description="TonB-dependent transporter Oar-like beta-barrel" evidence="4">
    <location>
        <begin position="260"/>
        <end position="317"/>
    </location>
</feature>
<accession>A0A1E8FHU8</accession>
<dbReference type="Proteomes" id="UP000176037">
    <property type="component" value="Unassembled WGS sequence"/>
</dbReference>
<dbReference type="Gene3D" id="2.40.170.20">
    <property type="entry name" value="TonB-dependent receptor, beta-barrel domain"/>
    <property type="match status" value="1"/>
</dbReference>
<gene>
    <name evidence="5" type="ORF">BFC17_12150</name>
</gene>
<dbReference type="SUPFAM" id="SSF49452">
    <property type="entry name" value="Starch-binding domain-like"/>
    <property type="match status" value="1"/>
</dbReference>
<dbReference type="Pfam" id="PF25183">
    <property type="entry name" value="OMP_b-brl_4"/>
    <property type="match status" value="1"/>
</dbReference>
<proteinExistence type="predicted"/>